<keyword evidence="4" id="KW-1015">Disulfide bond</keyword>
<dbReference type="EMBL" id="JAEVFJ010000008">
    <property type="protein sequence ID" value="KAH8103025.1"/>
    <property type="molecule type" value="Genomic_DNA"/>
</dbReference>
<comment type="caution">
    <text evidence="8">The sequence shown here is derived from an EMBL/GenBank/DDBJ whole genome shotgun (WGS) entry which is preliminary data.</text>
</comment>
<evidence type="ECO:0000313" key="9">
    <source>
        <dbReference type="Proteomes" id="UP000813824"/>
    </source>
</evidence>
<gene>
    <name evidence="8" type="ORF">BXZ70DRAFT_927731</name>
</gene>
<reference evidence="8" key="1">
    <citation type="journal article" date="2021" name="New Phytol.">
        <title>Evolutionary innovations through gain and loss of genes in the ectomycorrhizal Boletales.</title>
        <authorList>
            <person name="Wu G."/>
            <person name="Miyauchi S."/>
            <person name="Morin E."/>
            <person name="Kuo A."/>
            <person name="Drula E."/>
            <person name="Varga T."/>
            <person name="Kohler A."/>
            <person name="Feng B."/>
            <person name="Cao Y."/>
            <person name="Lipzen A."/>
            <person name="Daum C."/>
            <person name="Hundley H."/>
            <person name="Pangilinan J."/>
            <person name="Johnson J."/>
            <person name="Barry K."/>
            <person name="LaButti K."/>
            <person name="Ng V."/>
            <person name="Ahrendt S."/>
            <person name="Min B."/>
            <person name="Choi I.G."/>
            <person name="Park H."/>
            <person name="Plett J.M."/>
            <person name="Magnuson J."/>
            <person name="Spatafora J.W."/>
            <person name="Nagy L.G."/>
            <person name="Henrissat B."/>
            <person name="Grigoriev I.V."/>
            <person name="Yang Z.L."/>
            <person name="Xu J."/>
            <person name="Martin F.M."/>
        </authorList>
    </citation>
    <scope>NUCLEOTIDE SEQUENCE</scope>
    <source>
        <strain evidence="8">KKN 215</strain>
    </source>
</reference>
<dbReference type="InterPro" id="IPR008427">
    <property type="entry name" value="Extracellular_membr_CFEM_dom"/>
</dbReference>
<dbReference type="SMART" id="SM00747">
    <property type="entry name" value="CFEM"/>
    <property type="match status" value="1"/>
</dbReference>
<evidence type="ECO:0000256" key="5">
    <source>
        <dbReference type="SAM" id="MobiDB-lite"/>
    </source>
</evidence>
<keyword evidence="3 6" id="KW-0732">Signal</keyword>
<evidence type="ECO:0000313" key="8">
    <source>
        <dbReference type="EMBL" id="KAH8103025.1"/>
    </source>
</evidence>
<dbReference type="Pfam" id="PF05730">
    <property type="entry name" value="CFEM"/>
    <property type="match status" value="1"/>
</dbReference>
<dbReference type="Proteomes" id="UP000813824">
    <property type="component" value="Unassembled WGS sequence"/>
</dbReference>
<keyword evidence="2" id="KW-0964">Secreted</keyword>
<feature type="region of interest" description="Disordered" evidence="5">
    <location>
        <begin position="92"/>
        <end position="145"/>
    </location>
</feature>
<comment type="subcellular location">
    <subcellularLocation>
        <location evidence="1">Secreted</location>
    </subcellularLocation>
</comment>
<dbReference type="GO" id="GO:0005576">
    <property type="term" value="C:extracellular region"/>
    <property type="evidence" value="ECO:0007669"/>
    <property type="project" value="UniProtKB-SubCell"/>
</dbReference>
<evidence type="ECO:0000256" key="2">
    <source>
        <dbReference type="ARBA" id="ARBA00022525"/>
    </source>
</evidence>
<evidence type="ECO:0000256" key="6">
    <source>
        <dbReference type="SAM" id="SignalP"/>
    </source>
</evidence>
<proteinExistence type="predicted"/>
<evidence type="ECO:0000256" key="3">
    <source>
        <dbReference type="ARBA" id="ARBA00022729"/>
    </source>
</evidence>
<dbReference type="OrthoDB" id="4505683at2759"/>
<dbReference type="PROSITE" id="PS52012">
    <property type="entry name" value="CFEM"/>
    <property type="match status" value="1"/>
</dbReference>
<evidence type="ECO:0000259" key="7">
    <source>
        <dbReference type="PROSITE" id="PS52012"/>
    </source>
</evidence>
<feature type="signal peptide" evidence="6">
    <location>
        <begin position="1"/>
        <end position="20"/>
    </location>
</feature>
<protein>
    <recommendedName>
        <fullName evidence="7">CFEM domain-containing protein</fullName>
    </recommendedName>
</protein>
<feature type="compositionally biased region" description="Low complexity" evidence="5">
    <location>
        <begin position="101"/>
        <end position="145"/>
    </location>
</feature>
<evidence type="ECO:0000256" key="4">
    <source>
        <dbReference type="ARBA" id="ARBA00023157"/>
    </source>
</evidence>
<feature type="chain" id="PRO_5035469729" description="CFEM domain-containing protein" evidence="6">
    <location>
        <begin position="21"/>
        <end position="169"/>
    </location>
</feature>
<organism evidence="8 9">
    <name type="scientific">Cristinia sonorae</name>
    <dbReference type="NCBI Taxonomy" id="1940300"/>
    <lineage>
        <taxon>Eukaryota</taxon>
        <taxon>Fungi</taxon>
        <taxon>Dikarya</taxon>
        <taxon>Basidiomycota</taxon>
        <taxon>Agaricomycotina</taxon>
        <taxon>Agaricomycetes</taxon>
        <taxon>Agaricomycetidae</taxon>
        <taxon>Agaricales</taxon>
        <taxon>Pleurotineae</taxon>
        <taxon>Stephanosporaceae</taxon>
        <taxon>Cristinia</taxon>
    </lineage>
</organism>
<feature type="domain" description="CFEM" evidence="7">
    <location>
        <begin position="1"/>
        <end position="113"/>
    </location>
</feature>
<keyword evidence="9" id="KW-1185">Reference proteome</keyword>
<name>A0A8K0UTR1_9AGAR</name>
<sequence>MFFSKVASVLIVAAALGASAQDAPTLSECALGCLTKSLPSSKCEALTDIECICGSTEFQTAAATCLTTDCQPEDVTAAKAVQDAQCALVNGGNSTQSGDETATTAGGANATASNTATTTGSSSAAPTKPANTSAPPAPTDAPTGGALGLTTSAGFVGAALALVGAVAAL</sequence>
<accession>A0A8K0UTR1</accession>
<evidence type="ECO:0000256" key="1">
    <source>
        <dbReference type="ARBA" id="ARBA00004613"/>
    </source>
</evidence>
<dbReference type="AlphaFoldDB" id="A0A8K0UTR1"/>